<dbReference type="OrthoDB" id="200966at2157"/>
<dbReference type="InterPro" id="IPR014756">
    <property type="entry name" value="Ig_E-set"/>
</dbReference>
<organism evidence="9 10">
    <name type="scientific">Halosimplex litoreum</name>
    <dbReference type="NCBI Taxonomy" id="1198301"/>
    <lineage>
        <taxon>Archaea</taxon>
        <taxon>Methanobacteriati</taxon>
        <taxon>Methanobacteriota</taxon>
        <taxon>Stenosarchaea group</taxon>
        <taxon>Halobacteria</taxon>
        <taxon>Halobacteriales</taxon>
        <taxon>Haloarculaceae</taxon>
        <taxon>Halosimplex</taxon>
    </lineage>
</organism>
<comment type="similarity">
    <text evidence="1">Belongs to the glycosyl hydrolase 9 (cellulase E) family.</text>
</comment>
<keyword evidence="5" id="KW-0624">Polysaccharide degradation</keyword>
<keyword evidence="10" id="KW-1185">Reference proteome</keyword>
<feature type="compositionally biased region" description="Low complexity" evidence="6">
    <location>
        <begin position="67"/>
        <end position="80"/>
    </location>
</feature>
<evidence type="ECO:0000259" key="7">
    <source>
        <dbReference type="Pfam" id="PF00759"/>
    </source>
</evidence>
<keyword evidence="2 9" id="KW-0378">Hydrolase</keyword>
<keyword evidence="3" id="KW-0119">Carbohydrate metabolism</keyword>
<dbReference type="CDD" id="cd02850">
    <property type="entry name" value="E_set_Cellulase_N"/>
    <property type="match status" value="1"/>
</dbReference>
<evidence type="ECO:0000313" key="9">
    <source>
        <dbReference type="EMBL" id="QPV61503.1"/>
    </source>
</evidence>
<dbReference type="SUPFAM" id="SSF81296">
    <property type="entry name" value="E set domains"/>
    <property type="match status" value="1"/>
</dbReference>
<evidence type="ECO:0000256" key="3">
    <source>
        <dbReference type="ARBA" id="ARBA00023277"/>
    </source>
</evidence>
<dbReference type="AlphaFoldDB" id="A0A7T3FVM1"/>
<dbReference type="InterPro" id="IPR004197">
    <property type="entry name" value="Cellulase_Ig-like"/>
</dbReference>
<dbReference type="InterPro" id="IPR001701">
    <property type="entry name" value="Glyco_hydro_9"/>
</dbReference>
<name>A0A7T3FVM1_9EURY</name>
<dbReference type="GO" id="GO:0000272">
    <property type="term" value="P:polysaccharide catabolic process"/>
    <property type="evidence" value="ECO:0007669"/>
    <property type="project" value="UniProtKB-KW"/>
</dbReference>
<feature type="compositionally biased region" description="Low complexity" evidence="6">
    <location>
        <begin position="24"/>
        <end position="38"/>
    </location>
</feature>
<accession>A0A7T3FVM1</accession>
<evidence type="ECO:0000256" key="5">
    <source>
        <dbReference type="ARBA" id="ARBA00023326"/>
    </source>
</evidence>
<feature type="compositionally biased region" description="Acidic residues" evidence="6">
    <location>
        <begin position="591"/>
        <end position="600"/>
    </location>
</feature>
<evidence type="ECO:0000256" key="1">
    <source>
        <dbReference type="ARBA" id="ARBA00007072"/>
    </source>
</evidence>
<dbReference type="RefSeq" id="WP_198060333.1">
    <property type="nucleotide sequence ID" value="NZ_CP065856.1"/>
</dbReference>
<feature type="region of interest" description="Disordered" evidence="6">
    <location>
        <begin position="24"/>
        <end position="93"/>
    </location>
</feature>
<dbReference type="EMBL" id="CP065856">
    <property type="protein sequence ID" value="QPV61503.1"/>
    <property type="molecule type" value="Genomic_DNA"/>
</dbReference>
<proteinExistence type="inferred from homology"/>
<feature type="region of interest" description="Disordered" evidence="6">
    <location>
        <begin position="552"/>
        <end position="602"/>
    </location>
</feature>
<dbReference type="InterPro" id="IPR006311">
    <property type="entry name" value="TAT_signal"/>
</dbReference>
<dbReference type="Gene3D" id="1.50.10.10">
    <property type="match status" value="1"/>
</dbReference>
<reference evidence="9 10" key="1">
    <citation type="submission" date="2020-12" db="EMBL/GenBank/DDBJ databases">
        <title>Halosimplex halophilum sp. nov. and Halosimplex salinum sp. nov., two new members of the genus Halosimplex.</title>
        <authorList>
            <person name="Cui H.L."/>
        </authorList>
    </citation>
    <scope>NUCLEOTIDE SEQUENCE [LARGE SCALE GENOMIC DNA]</scope>
    <source>
        <strain evidence="9 10">YGH94</strain>
    </source>
</reference>
<dbReference type="PROSITE" id="PS51318">
    <property type="entry name" value="TAT"/>
    <property type="match status" value="1"/>
</dbReference>
<sequence length="643" mass="67787">MADDSERWVSRRALLAAGVSGVTAVAGCPSGSGSTAAPGDGGAAADGDEGATSTEPPSGGDGGGDGPATDAAATEAAESGVDPGGPGGAVLVDQVGYRPGDAKTAVVRADAATFSVVDAESGETVASGDLSEPTDDDASGDTVRHAAFDGVTEPGTYRLTVGDGAVASHEFDVGASVYGRTLAEICRRYTLRRANTRIDDSVTGLEYGPGHPQDREARTYFADEFHDEGDRIDARGGWYDAGDYGKYVTPGAVTVAQLLLAYERNPDTFQSEQLALPEGVSTADREAGLPDLLAEAKFELEWLERMQRPDGAAYHKVAGQSWPAMDTRPTEDTQPRYVFGLSTYGTGMVAGVMAMAARVYREFDADFADRLLANARDAFAFLESNPDPIFRRDDGQNDGSGGYAKETDRTERFWAAAELLKTTDESRFADYLETQVAPQFEATPPAVSWVNTLLLGHWAYYTAEAADPDRRSAVGERLVAEADRLVEHVRSEGYRVALSTDQYYWASAKLAVAQGCTLLLANDVEAREAYVDAALDQVHYVLGRAPTGRSYVTGSGEAAPENPHSRTVESTGVDVPGNLVGGPNAEGGDPALDELIETEDPPPAKCYLDETASYASNEPAIDYAAPLVVALAEVTPASAVGVR</sequence>
<evidence type="ECO:0000256" key="6">
    <source>
        <dbReference type="SAM" id="MobiDB-lite"/>
    </source>
</evidence>
<dbReference type="GeneID" id="60589242"/>
<gene>
    <name evidence="9" type="ORF">I7X12_12075</name>
</gene>
<dbReference type="InterPro" id="IPR012341">
    <property type="entry name" value="6hp_glycosidase-like_sf"/>
</dbReference>
<dbReference type="InterPro" id="IPR008928">
    <property type="entry name" value="6-hairpin_glycosidase_sf"/>
</dbReference>
<dbReference type="SUPFAM" id="SSF48208">
    <property type="entry name" value="Six-hairpin glycosidases"/>
    <property type="match status" value="1"/>
</dbReference>
<feature type="domain" description="Glycoside hydrolase family 9" evidence="7">
    <location>
        <begin position="178"/>
        <end position="631"/>
    </location>
</feature>
<dbReference type="Proteomes" id="UP000595001">
    <property type="component" value="Chromosome"/>
</dbReference>
<evidence type="ECO:0000256" key="4">
    <source>
        <dbReference type="ARBA" id="ARBA00023295"/>
    </source>
</evidence>
<dbReference type="Pfam" id="PF00759">
    <property type="entry name" value="Glyco_hydro_9"/>
    <property type="match status" value="1"/>
</dbReference>
<dbReference type="Pfam" id="PF02927">
    <property type="entry name" value="CelD_N"/>
    <property type="match status" value="1"/>
</dbReference>
<dbReference type="PROSITE" id="PS51257">
    <property type="entry name" value="PROKAR_LIPOPROTEIN"/>
    <property type="match status" value="1"/>
</dbReference>
<dbReference type="KEGG" id="hlt:I7X12_12075"/>
<dbReference type="GO" id="GO:0008810">
    <property type="term" value="F:cellulase activity"/>
    <property type="evidence" value="ECO:0007669"/>
    <property type="project" value="InterPro"/>
</dbReference>
<evidence type="ECO:0000259" key="8">
    <source>
        <dbReference type="Pfam" id="PF02927"/>
    </source>
</evidence>
<evidence type="ECO:0000256" key="2">
    <source>
        <dbReference type="ARBA" id="ARBA00022801"/>
    </source>
</evidence>
<dbReference type="PANTHER" id="PTHR22298">
    <property type="entry name" value="ENDO-1,4-BETA-GLUCANASE"/>
    <property type="match status" value="1"/>
</dbReference>
<dbReference type="Gene3D" id="2.60.40.10">
    <property type="entry name" value="Immunoglobulins"/>
    <property type="match status" value="1"/>
</dbReference>
<evidence type="ECO:0000313" key="10">
    <source>
        <dbReference type="Proteomes" id="UP000595001"/>
    </source>
</evidence>
<keyword evidence="4" id="KW-0326">Glycosidase</keyword>
<feature type="domain" description="Cellulase Ig-like" evidence="8">
    <location>
        <begin position="88"/>
        <end position="163"/>
    </location>
</feature>
<dbReference type="InterPro" id="IPR013783">
    <property type="entry name" value="Ig-like_fold"/>
</dbReference>
<protein>
    <submittedName>
        <fullName evidence="9">Glycoside hydrolase family 9 protein</fullName>
    </submittedName>
</protein>